<keyword evidence="2" id="KW-1185">Reference proteome</keyword>
<comment type="caution">
    <text evidence="1">The sequence shown here is derived from an EMBL/GenBank/DDBJ whole genome shotgun (WGS) entry which is preliminary data.</text>
</comment>
<protein>
    <submittedName>
        <fullName evidence="1">Uncharacterized protein</fullName>
    </submittedName>
</protein>
<reference evidence="1 2" key="1">
    <citation type="submission" date="2015-01" db="EMBL/GenBank/DDBJ databases">
        <title>Evolution of Trichinella species and genotypes.</title>
        <authorList>
            <person name="Korhonen P.K."/>
            <person name="Edoardo P."/>
            <person name="Giuseppe L.R."/>
            <person name="Gasser R.B."/>
        </authorList>
    </citation>
    <scope>NUCLEOTIDE SEQUENCE [LARGE SCALE GENOMIC DNA]</scope>
    <source>
        <strain evidence="1">ISS470</strain>
    </source>
</reference>
<name>A0A0V1FSV8_TRIPS</name>
<proteinExistence type="predicted"/>
<dbReference type="AlphaFoldDB" id="A0A0V1FSV8"/>
<accession>A0A0V1FSV8</accession>
<dbReference type="EMBL" id="JYDT01000036">
    <property type="protein sequence ID" value="KRY89013.1"/>
    <property type="molecule type" value="Genomic_DNA"/>
</dbReference>
<dbReference type="Proteomes" id="UP000054995">
    <property type="component" value="Unassembled WGS sequence"/>
</dbReference>
<organism evidence="1 2">
    <name type="scientific">Trichinella pseudospiralis</name>
    <name type="common">Parasitic roundworm</name>
    <dbReference type="NCBI Taxonomy" id="6337"/>
    <lineage>
        <taxon>Eukaryota</taxon>
        <taxon>Metazoa</taxon>
        <taxon>Ecdysozoa</taxon>
        <taxon>Nematoda</taxon>
        <taxon>Enoplea</taxon>
        <taxon>Dorylaimia</taxon>
        <taxon>Trichinellida</taxon>
        <taxon>Trichinellidae</taxon>
        <taxon>Trichinella</taxon>
    </lineage>
</organism>
<sequence>MKAPCRFSSLFALLIGRAILVMQILNVRRSGRTCAELLALFNKSLFFLTSTVLKSYMCKSLVDFADGTHENVFEVARWRIYLAGRIAYQTKMQFSPIVYYLVPVRQSMRLLTSDSVAVIDPSAATVRDRSAE</sequence>
<evidence type="ECO:0000313" key="2">
    <source>
        <dbReference type="Proteomes" id="UP000054995"/>
    </source>
</evidence>
<evidence type="ECO:0000313" key="1">
    <source>
        <dbReference type="EMBL" id="KRY89013.1"/>
    </source>
</evidence>
<gene>
    <name evidence="1" type="ORF">T4D_4061</name>
</gene>